<dbReference type="EMBL" id="JBHSHD010000010">
    <property type="protein sequence ID" value="MFC4821761.1"/>
    <property type="molecule type" value="Genomic_DNA"/>
</dbReference>
<gene>
    <name evidence="4" type="primary">phbB</name>
    <name evidence="4" type="ORF">ACFO6Q_15645</name>
</gene>
<evidence type="ECO:0000259" key="3">
    <source>
        <dbReference type="SMART" id="SM00822"/>
    </source>
</evidence>
<dbReference type="InterPro" id="IPR011283">
    <property type="entry name" value="Acetoacetyl-CoA_reductase"/>
</dbReference>
<dbReference type="InterPro" id="IPR050259">
    <property type="entry name" value="SDR"/>
</dbReference>
<dbReference type="NCBIfam" id="NF009464">
    <property type="entry name" value="PRK12824.1"/>
    <property type="match status" value="1"/>
</dbReference>
<dbReference type="NCBIfam" id="TIGR01829">
    <property type="entry name" value="AcAcCoA_reduct"/>
    <property type="match status" value="1"/>
</dbReference>
<dbReference type="Gene3D" id="3.40.50.720">
    <property type="entry name" value="NAD(P)-binding Rossmann-like Domain"/>
    <property type="match status" value="1"/>
</dbReference>
<proteinExistence type="inferred from homology"/>
<feature type="domain" description="Ketoreductase" evidence="3">
    <location>
        <begin position="3"/>
        <end position="178"/>
    </location>
</feature>
<evidence type="ECO:0000313" key="4">
    <source>
        <dbReference type="EMBL" id="MFC4821761.1"/>
    </source>
</evidence>
<dbReference type="GO" id="GO:0018454">
    <property type="term" value="F:acetoacetyl-CoA reductase activity"/>
    <property type="evidence" value="ECO:0007669"/>
    <property type="project" value="UniProtKB-EC"/>
</dbReference>
<dbReference type="SUPFAM" id="SSF51735">
    <property type="entry name" value="NAD(P)-binding Rossmann-fold domains"/>
    <property type="match status" value="1"/>
</dbReference>
<dbReference type="InterPro" id="IPR002347">
    <property type="entry name" value="SDR_fam"/>
</dbReference>
<dbReference type="RefSeq" id="WP_380022031.1">
    <property type="nucleotide sequence ID" value="NZ_JBHSHD010000010.1"/>
</dbReference>
<dbReference type="InterPro" id="IPR020904">
    <property type="entry name" value="Sc_DH/Rdtase_CS"/>
</dbReference>
<dbReference type="PRINTS" id="PR00080">
    <property type="entry name" value="SDRFAMILY"/>
</dbReference>
<dbReference type="Proteomes" id="UP001595886">
    <property type="component" value="Unassembled WGS sequence"/>
</dbReference>
<dbReference type="PANTHER" id="PTHR42879">
    <property type="entry name" value="3-OXOACYL-(ACYL-CARRIER-PROTEIN) REDUCTASE"/>
    <property type="match status" value="1"/>
</dbReference>
<evidence type="ECO:0000313" key="5">
    <source>
        <dbReference type="Proteomes" id="UP001595886"/>
    </source>
</evidence>
<dbReference type="PRINTS" id="PR00081">
    <property type="entry name" value="GDHRDH"/>
</dbReference>
<dbReference type="Pfam" id="PF13561">
    <property type="entry name" value="adh_short_C2"/>
    <property type="match status" value="1"/>
</dbReference>
<name>A0ABV9QYA2_9GAMM</name>
<sequence>MSGTALVTGGTRGIGRAVALALQAGGHAVAAVYHGNEDAAAAFRRETGIAAYRWDVGDFDACAAGVARVEADLGPIRVLVNNAGITRDATLHKMTREQWSQVMRTNLDSLFNLCRAVVPGMRERRYGRIVNVSSVNGQRGQAGQTNYAASKAAVLGFTRSLALEGAHRGITVNAVAPGYCDTEMVAAVPEEILRATIASIPVGRLGRAEEIAALVAWLAREDAGFVTGATFSINGGQWTG</sequence>
<dbReference type="PANTHER" id="PTHR42879:SF2">
    <property type="entry name" value="3-OXOACYL-[ACYL-CARRIER-PROTEIN] REDUCTASE FABG"/>
    <property type="match status" value="1"/>
</dbReference>
<evidence type="ECO:0000256" key="1">
    <source>
        <dbReference type="ARBA" id="ARBA00006484"/>
    </source>
</evidence>
<protein>
    <submittedName>
        <fullName evidence="4">Acetoacetyl-CoA reductase</fullName>
        <ecNumber evidence="4">1.1.1.36</ecNumber>
    </submittedName>
</protein>
<accession>A0ABV9QYA2</accession>
<comment type="similarity">
    <text evidence="1">Belongs to the short-chain dehydrogenases/reductases (SDR) family.</text>
</comment>
<dbReference type="CDD" id="cd05333">
    <property type="entry name" value="BKR_SDR_c"/>
    <property type="match status" value="1"/>
</dbReference>
<comment type="caution">
    <text evidence="4">The sequence shown here is derived from an EMBL/GenBank/DDBJ whole genome shotgun (WGS) entry which is preliminary data.</text>
</comment>
<dbReference type="InterPro" id="IPR036291">
    <property type="entry name" value="NAD(P)-bd_dom_sf"/>
</dbReference>
<reference evidence="5" key="1">
    <citation type="journal article" date="2019" name="Int. J. Syst. Evol. Microbiol.">
        <title>The Global Catalogue of Microorganisms (GCM) 10K type strain sequencing project: providing services to taxonomists for standard genome sequencing and annotation.</title>
        <authorList>
            <consortium name="The Broad Institute Genomics Platform"/>
            <consortium name="The Broad Institute Genome Sequencing Center for Infectious Disease"/>
            <person name="Wu L."/>
            <person name="Ma J."/>
        </authorList>
    </citation>
    <scope>NUCLEOTIDE SEQUENCE [LARGE SCALE GENOMIC DNA]</scope>
    <source>
        <strain evidence="5">CCUG 30340</strain>
    </source>
</reference>
<keyword evidence="2 4" id="KW-0560">Oxidoreductase</keyword>
<keyword evidence="5" id="KW-1185">Reference proteome</keyword>
<dbReference type="NCBIfam" id="NF009466">
    <property type="entry name" value="PRK12826.1-2"/>
    <property type="match status" value="1"/>
</dbReference>
<dbReference type="EC" id="1.1.1.36" evidence="4"/>
<dbReference type="PROSITE" id="PS00061">
    <property type="entry name" value="ADH_SHORT"/>
    <property type="match status" value="1"/>
</dbReference>
<organism evidence="4 5">
    <name type="scientific">Dokdonella ginsengisoli</name>
    <dbReference type="NCBI Taxonomy" id="363846"/>
    <lineage>
        <taxon>Bacteria</taxon>
        <taxon>Pseudomonadati</taxon>
        <taxon>Pseudomonadota</taxon>
        <taxon>Gammaproteobacteria</taxon>
        <taxon>Lysobacterales</taxon>
        <taxon>Rhodanobacteraceae</taxon>
        <taxon>Dokdonella</taxon>
    </lineage>
</organism>
<dbReference type="InterPro" id="IPR057326">
    <property type="entry name" value="KR_dom"/>
</dbReference>
<dbReference type="SMART" id="SM00822">
    <property type="entry name" value="PKS_KR"/>
    <property type="match status" value="1"/>
</dbReference>
<evidence type="ECO:0000256" key="2">
    <source>
        <dbReference type="ARBA" id="ARBA00023002"/>
    </source>
</evidence>